<feature type="compositionally biased region" description="Polar residues" evidence="4">
    <location>
        <begin position="45"/>
        <end position="56"/>
    </location>
</feature>
<dbReference type="SUPFAM" id="SSF52058">
    <property type="entry name" value="L domain-like"/>
    <property type="match status" value="2"/>
</dbReference>
<dbReference type="SUPFAM" id="SSF52200">
    <property type="entry name" value="Toll/Interleukin receptor TIR domain"/>
    <property type="match status" value="1"/>
</dbReference>
<dbReference type="PANTHER" id="PTHR11017:SF570">
    <property type="entry name" value="DISEASE RESISTANCE PROTEIN (TIR-NBS CLASS)-RELATED"/>
    <property type="match status" value="1"/>
</dbReference>
<feature type="domain" description="TIR" evidence="5">
    <location>
        <begin position="81"/>
        <end position="249"/>
    </location>
</feature>
<keyword evidence="2" id="KW-0677">Repeat</keyword>
<dbReference type="Proteomes" id="UP001634007">
    <property type="component" value="Unassembled WGS sequence"/>
</dbReference>
<feature type="non-terminal residue" evidence="6">
    <location>
        <position position="1"/>
    </location>
</feature>
<dbReference type="InterPro" id="IPR003591">
    <property type="entry name" value="Leu-rich_rpt_typical-subtyp"/>
</dbReference>
<dbReference type="Pfam" id="PF00931">
    <property type="entry name" value="NB-ARC"/>
    <property type="match status" value="1"/>
</dbReference>
<dbReference type="InterPro" id="IPR000157">
    <property type="entry name" value="TIR_dom"/>
</dbReference>
<dbReference type="Pfam" id="PF01582">
    <property type="entry name" value="TIR"/>
    <property type="match status" value="1"/>
</dbReference>
<keyword evidence="7" id="KW-1185">Reference proteome</keyword>
<dbReference type="Gene3D" id="3.40.50.10140">
    <property type="entry name" value="Toll/interleukin-1 receptor homology (TIR) domain"/>
    <property type="match status" value="1"/>
</dbReference>
<dbReference type="InterPro" id="IPR058192">
    <property type="entry name" value="WHD_ROQ1-like"/>
</dbReference>
<comment type="caution">
    <text evidence="6">The sequence shown here is derived from an EMBL/GenBank/DDBJ whole genome shotgun (WGS) entry which is preliminary data.</text>
</comment>
<dbReference type="SMART" id="SM00255">
    <property type="entry name" value="TIR"/>
    <property type="match status" value="1"/>
</dbReference>
<evidence type="ECO:0000256" key="4">
    <source>
        <dbReference type="SAM" id="MobiDB-lite"/>
    </source>
</evidence>
<dbReference type="PANTHER" id="PTHR11017">
    <property type="entry name" value="LEUCINE-RICH REPEAT-CONTAINING PROTEIN"/>
    <property type="match status" value="1"/>
</dbReference>
<evidence type="ECO:0000313" key="6">
    <source>
        <dbReference type="EMBL" id="KAL3726072.1"/>
    </source>
</evidence>
<dbReference type="PROSITE" id="PS50104">
    <property type="entry name" value="TIR"/>
    <property type="match status" value="1"/>
</dbReference>
<proteinExistence type="predicted"/>
<evidence type="ECO:0000256" key="2">
    <source>
        <dbReference type="ARBA" id="ARBA00022737"/>
    </source>
</evidence>
<dbReference type="InterPro" id="IPR032675">
    <property type="entry name" value="LRR_dom_sf"/>
</dbReference>
<feature type="region of interest" description="Disordered" evidence="4">
    <location>
        <begin position="29"/>
        <end position="73"/>
    </location>
</feature>
<protein>
    <recommendedName>
        <fullName evidence="5">TIR domain-containing protein</fullName>
    </recommendedName>
</protein>
<evidence type="ECO:0000256" key="3">
    <source>
        <dbReference type="ARBA" id="ARBA00023027"/>
    </source>
</evidence>
<evidence type="ECO:0000259" key="5">
    <source>
        <dbReference type="PROSITE" id="PS50104"/>
    </source>
</evidence>
<dbReference type="InterPro" id="IPR035897">
    <property type="entry name" value="Toll_tir_struct_dom_sf"/>
</dbReference>
<evidence type="ECO:0000313" key="7">
    <source>
        <dbReference type="Proteomes" id="UP001634007"/>
    </source>
</evidence>
<keyword evidence="1" id="KW-0433">Leucine-rich repeat</keyword>
<sequence>ITSTSTPKRRKLFMYQDNMSIEAEECDEMSPMTELEFSGHEEETSASATNKTNKGLVSSLASPPPSLSPSLLSSISTSSRITYEVFLSFRGPDTRKGFADCLYTRLSEVGIMVFRDNNDIRPGEKIDDALVESIKQSKISIPIISEDYASSRSCLMELAQMLECKKADSQSIIPIFYDIDPTELKHQRGCVRESFRKHKKRRINPEDISKYKQALREIAAMEGYYLPNTHNGHQGKLIKDVVLDVQRILNKNDLVITNRLVGIESHVPEVMRKLGIIYVNGQATKICDKDVRVLKICGIPGVGKTTLAKFVYNKIYPLFEGRSFLMEIRQNVGLNGRMHLQEKLISDLRNQERRLLSTTDEGTKIIANSFKHMKVLIFIDDVHDFDQIKYLVGDLSWFGPGSRILMTVGKKDILDNCMSRVADKYEYYSLSIDIVDTIEGIPLAIEVTASYLYKRKIDIWRDTLSKLKKKPEKKVEEAIDLCYGSLDDEAKKIFLDIACFFIGMDKRLPSCMWHACQYHPSRGIDSLRDKCLVKIGENHELVMHSQLREYGREIVRREDRCPWKRSRIWDHDDALSTLTRKESAENVEALALMSDEKRGECFRYEGFGNPWSLRFLRLDWATIGWSSQSALSNLRWLDWQGCSEISELLNLHLENLVILDLSHSLVTRNSQVWRRILEKPKELKVLKLSSCRHLHASPDFHTSMYLERLVLERCCLLSKIGRSIGNLKNLVSLNLKFCKFVKVLPEELRYLEALEELLIDGTSIRIIHFRPASMKRLKILSACQCEGLARISDSIGHLKSLLSLGLDGAAIESLPDSVGSLKKLQRLCLGNCRKLAELPFSIGNLESLEVMDLSSTMISRLHRSVKNLKNLKVLKMEKTHLSKFPKEIKNLKKLEEIDLSQCKNLKGPIHCDIIEGLSSLIYLRLSSTKISGLPGSADRFSDCQALLLLSDLQRLDLEECDQVRVLPILPSNLSILRWGSKKMRTVPDLSYLKNLKELYLGDITDPTQKSSSESPQIGWVTSLANLEILELCFSKITRLPENFSALQLRKLVLHYVDSLDLRELPSSLSTLCLQHCTIQVPQFSKVRDLSELELKHCHLAKMSLEDLKLLELLKISHCSVQTLDGLENMLRLRKLTLFNCPSLSELPDRTKYEFEIDM</sequence>
<dbReference type="Pfam" id="PF23282">
    <property type="entry name" value="WHD_ROQ1"/>
    <property type="match status" value="1"/>
</dbReference>
<dbReference type="SMART" id="SM00369">
    <property type="entry name" value="LRR_TYP"/>
    <property type="match status" value="5"/>
</dbReference>
<gene>
    <name evidence="6" type="ORF">ACJRO7_031028</name>
</gene>
<dbReference type="EMBL" id="JBJKBG010000008">
    <property type="protein sequence ID" value="KAL3726072.1"/>
    <property type="molecule type" value="Genomic_DNA"/>
</dbReference>
<organism evidence="6 7">
    <name type="scientific">Eucalyptus globulus</name>
    <name type="common">Tasmanian blue gum</name>
    <dbReference type="NCBI Taxonomy" id="34317"/>
    <lineage>
        <taxon>Eukaryota</taxon>
        <taxon>Viridiplantae</taxon>
        <taxon>Streptophyta</taxon>
        <taxon>Embryophyta</taxon>
        <taxon>Tracheophyta</taxon>
        <taxon>Spermatophyta</taxon>
        <taxon>Magnoliopsida</taxon>
        <taxon>eudicotyledons</taxon>
        <taxon>Gunneridae</taxon>
        <taxon>Pentapetalae</taxon>
        <taxon>rosids</taxon>
        <taxon>malvids</taxon>
        <taxon>Myrtales</taxon>
        <taxon>Myrtaceae</taxon>
        <taxon>Myrtoideae</taxon>
        <taxon>Eucalypteae</taxon>
        <taxon>Eucalyptus</taxon>
    </lineage>
</organism>
<dbReference type="PRINTS" id="PR00364">
    <property type="entry name" value="DISEASERSIST"/>
</dbReference>
<dbReference type="FunFam" id="3.40.50.10140:FF:000007">
    <property type="entry name" value="Disease resistance protein (TIR-NBS-LRR class)"/>
    <property type="match status" value="1"/>
</dbReference>
<dbReference type="InterPro" id="IPR002182">
    <property type="entry name" value="NB-ARC"/>
</dbReference>
<reference evidence="6 7" key="1">
    <citation type="submission" date="2024-11" db="EMBL/GenBank/DDBJ databases">
        <title>Chromosome-level genome assembly of Eucalyptus globulus Labill. provides insights into its genome evolution.</title>
        <authorList>
            <person name="Li X."/>
        </authorList>
    </citation>
    <scope>NUCLEOTIDE SEQUENCE [LARGE SCALE GENOMIC DNA]</scope>
    <source>
        <strain evidence="6">CL2024</strain>
        <tissue evidence="6">Fresh tender leaves</tissue>
    </source>
</reference>
<dbReference type="InterPro" id="IPR044974">
    <property type="entry name" value="Disease_R_plants"/>
</dbReference>
<dbReference type="SUPFAM" id="SSF52540">
    <property type="entry name" value="P-loop containing nucleoside triphosphate hydrolases"/>
    <property type="match status" value="1"/>
</dbReference>
<dbReference type="AlphaFoldDB" id="A0ABD3JHB2"/>
<accession>A0ABD3JHB2</accession>
<dbReference type="Gene3D" id="3.80.10.10">
    <property type="entry name" value="Ribonuclease Inhibitor"/>
    <property type="match status" value="3"/>
</dbReference>
<dbReference type="InterPro" id="IPR027417">
    <property type="entry name" value="P-loop_NTPase"/>
</dbReference>
<name>A0ABD3JHB2_EUCGL</name>
<keyword evidence="3" id="KW-0520">NAD</keyword>
<evidence type="ECO:0000256" key="1">
    <source>
        <dbReference type="ARBA" id="ARBA00022614"/>
    </source>
</evidence>
<dbReference type="Gene3D" id="3.40.50.300">
    <property type="entry name" value="P-loop containing nucleotide triphosphate hydrolases"/>
    <property type="match status" value="1"/>
</dbReference>